<name>A0A8H6W5G3_MYCCL</name>
<dbReference type="AlphaFoldDB" id="A0A8H6W5G3"/>
<keyword evidence="3" id="KW-1185">Reference proteome</keyword>
<dbReference type="OrthoDB" id="3062325at2759"/>
<proteinExistence type="predicted"/>
<reference evidence="2" key="1">
    <citation type="submission" date="2020-05" db="EMBL/GenBank/DDBJ databases">
        <title>Mycena genomes resolve the evolution of fungal bioluminescence.</title>
        <authorList>
            <person name="Tsai I.J."/>
        </authorList>
    </citation>
    <scope>NUCLEOTIDE SEQUENCE</scope>
    <source>
        <strain evidence="2">110903Hualien_Pintung</strain>
    </source>
</reference>
<accession>A0A8H6W5G3</accession>
<protein>
    <submittedName>
        <fullName evidence="2">Uncharacterized protein</fullName>
    </submittedName>
</protein>
<feature type="signal peptide" evidence="1">
    <location>
        <begin position="1"/>
        <end position="17"/>
    </location>
</feature>
<gene>
    <name evidence="2" type="ORF">HMN09_01004300</name>
</gene>
<organism evidence="2 3">
    <name type="scientific">Mycena chlorophos</name>
    <name type="common">Agaric fungus</name>
    <name type="synonym">Agaricus chlorophos</name>
    <dbReference type="NCBI Taxonomy" id="658473"/>
    <lineage>
        <taxon>Eukaryota</taxon>
        <taxon>Fungi</taxon>
        <taxon>Dikarya</taxon>
        <taxon>Basidiomycota</taxon>
        <taxon>Agaricomycotina</taxon>
        <taxon>Agaricomycetes</taxon>
        <taxon>Agaricomycetidae</taxon>
        <taxon>Agaricales</taxon>
        <taxon>Marasmiineae</taxon>
        <taxon>Mycenaceae</taxon>
        <taxon>Mycena</taxon>
    </lineage>
</organism>
<evidence type="ECO:0000313" key="3">
    <source>
        <dbReference type="Proteomes" id="UP000613580"/>
    </source>
</evidence>
<dbReference type="Proteomes" id="UP000613580">
    <property type="component" value="Unassembled WGS sequence"/>
</dbReference>
<dbReference type="Gene3D" id="2.60.120.260">
    <property type="entry name" value="Galactose-binding domain-like"/>
    <property type="match status" value="2"/>
</dbReference>
<comment type="caution">
    <text evidence="2">The sequence shown here is derived from an EMBL/GenBank/DDBJ whole genome shotgun (WGS) entry which is preliminary data.</text>
</comment>
<feature type="chain" id="PRO_5034712783" evidence="1">
    <location>
        <begin position="18"/>
        <end position="481"/>
    </location>
</feature>
<evidence type="ECO:0000313" key="2">
    <source>
        <dbReference type="EMBL" id="KAF7299964.1"/>
    </source>
</evidence>
<dbReference type="EMBL" id="JACAZE010000014">
    <property type="protein sequence ID" value="KAF7299964.1"/>
    <property type="molecule type" value="Genomic_DNA"/>
</dbReference>
<sequence length="481" mass="50165">MWLRAFLFALYVHVVACISLFPGTTFFDTDLTQAQWIWAPESNLTSTAPPGTIGFFRTFTSPAGKTASAASIAITADNNFTLWVNGHVVGATFPGIPAVDDAWKDGQALIASLNATTNTLTAIAVNFADNSTVGGVTPAGFLAFVRVFYTDGSTTTFTTDTSWKTTTTLPSDWPLPADTSAFSTAEVSFPYGEGPWGTSVTITQADFSALDLINSQWIWSTSSAATSAPAGSVGFRKTVPSPSDKSPAYAIIVAAADNFFAFYLNGRFVSSPPDDPNSADETVYGWEYASRVTVYDLAPSSNTFDFFATNFLSQTSNTESPAGFIAAIQIAYTDGTTDVIYTNDTWLQATSPSSGSALVAMPDTSLDTVDVLGEYGMSPWGFVSVADTLDASRVFLSGNDVEDGIVDPGSSAVPALSATASDTPSFSFAQTFTGPAGSAPSSSSSGPSQTSGASGARLVCPEVLLLFVGLAQIAAASQTLL</sequence>
<evidence type="ECO:0000256" key="1">
    <source>
        <dbReference type="SAM" id="SignalP"/>
    </source>
</evidence>
<keyword evidence="1" id="KW-0732">Signal</keyword>